<protein>
    <submittedName>
        <fullName evidence="1">Uncharacterized protein</fullName>
    </submittedName>
</protein>
<organism evidence="1 2">
    <name type="scientific">Streptomyces rectiviolaceus</name>
    <dbReference type="NCBI Taxonomy" id="332591"/>
    <lineage>
        <taxon>Bacteria</taxon>
        <taxon>Bacillati</taxon>
        <taxon>Actinomycetota</taxon>
        <taxon>Actinomycetes</taxon>
        <taxon>Kitasatosporales</taxon>
        <taxon>Streptomycetaceae</taxon>
        <taxon>Streptomyces</taxon>
    </lineage>
</organism>
<reference evidence="2" key="1">
    <citation type="journal article" date="2019" name="Int. J. Syst. Evol. Microbiol.">
        <title>The Global Catalogue of Microorganisms (GCM) 10K type strain sequencing project: providing services to taxonomists for standard genome sequencing and annotation.</title>
        <authorList>
            <consortium name="The Broad Institute Genomics Platform"/>
            <consortium name="The Broad Institute Genome Sequencing Center for Infectious Disease"/>
            <person name="Wu L."/>
            <person name="Ma J."/>
        </authorList>
    </citation>
    <scope>NUCLEOTIDE SEQUENCE [LARGE SCALE GENOMIC DNA]</scope>
    <source>
        <strain evidence="2">JCM 9092</strain>
    </source>
</reference>
<comment type="caution">
    <text evidence="1">The sequence shown here is derived from an EMBL/GenBank/DDBJ whole genome shotgun (WGS) entry which is preliminary data.</text>
</comment>
<proteinExistence type="predicted"/>
<dbReference type="EMBL" id="BAAAUG010000069">
    <property type="protein sequence ID" value="GAA3112769.1"/>
    <property type="molecule type" value="Genomic_DNA"/>
</dbReference>
<dbReference type="Proteomes" id="UP001501637">
    <property type="component" value="Unassembled WGS sequence"/>
</dbReference>
<sequence length="69" mass="7472">MLAAYFFPIVGSLSPGWEIAVRGLLWWPSGSAGLRSRVRYDAASARAPFEHFDVVMASGDVQQLSVAVC</sequence>
<keyword evidence="2" id="KW-1185">Reference proteome</keyword>
<gene>
    <name evidence="1" type="ORF">GCM10010449_38770</name>
</gene>
<evidence type="ECO:0000313" key="1">
    <source>
        <dbReference type="EMBL" id="GAA3112769.1"/>
    </source>
</evidence>
<evidence type="ECO:0000313" key="2">
    <source>
        <dbReference type="Proteomes" id="UP001501637"/>
    </source>
</evidence>
<name>A0ABP6MHY1_9ACTN</name>
<accession>A0ABP6MHY1</accession>